<sequence>MQLLFQICFMHGYFADGKLHDFQVIADYPTAQLIARYRLVSQQQDGVFSLYAQREGPEFIEYLRDQAPFGQLQFFLKCDRAAFFFATDLPLDQLGMLAFSSARVESKTSHQRTMLSAWQEGARAAECGVAAITLRLNDLLPISLGKRFIIDFKAREVGWQYCLINRSAVLLKNPAVIGNNGCVLDGPESGLSPGGEKALIFSSGLSQFAVQQAPQLTFDLVDRLTVQPEGQVVEHCYIKGLPAPRLDKMSAVRGDNPVQVICTMSIYL</sequence>
<name>A0A0W0HXW9_PSEVI</name>
<dbReference type="Proteomes" id="UP000053048">
    <property type="component" value="Unassembled WGS sequence"/>
</dbReference>
<evidence type="ECO:0000313" key="2">
    <source>
        <dbReference type="Proteomes" id="UP000053048"/>
    </source>
</evidence>
<keyword evidence="2" id="KW-1185">Reference proteome</keyword>
<protein>
    <submittedName>
        <fullName evidence="1">Uncharacterized protein</fullName>
    </submittedName>
</protein>
<gene>
    <name evidence="1" type="ORF">AO067_23395</name>
</gene>
<reference evidence="1 2" key="1">
    <citation type="submission" date="2015-09" db="EMBL/GenBank/DDBJ databases">
        <title>Genome sequence of ICMP 13104.</title>
        <authorList>
            <person name="Visnovsky S."/>
            <person name="Lu A."/>
            <person name="Panda P."/>
            <person name="Pitman A."/>
        </authorList>
    </citation>
    <scope>NUCLEOTIDE SEQUENCE [LARGE SCALE GENOMIC DNA]</scope>
    <source>
        <strain evidence="1 2">ICMP 13104</strain>
    </source>
</reference>
<comment type="caution">
    <text evidence="1">The sequence shown here is derived from an EMBL/GenBank/DDBJ whole genome shotgun (WGS) entry which is preliminary data.</text>
</comment>
<dbReference type="AlphaFoldDB" id="A0A0W0HXW9"/>
<evidence type="ECO:0000313" key="1">
    <source>
        <dbReference type="EMBL" id="KTB65393.1"/>
    </source>
</evidence>
<dbReference type="EMBL" id="LKEJ01000121">
    <property type="protein sequence ID" value="KTB65393.1"/>
    <property type="molecule type" value="Genomic_DNA"/>
</dbReference>
<organism evidence="1 2">
    <name type="scientific">Pseudomonas viridiflava ICMP 13104</name>
    <dbReference type="NCBI Taxonomy" id="1198305"/>
    <lineage>
        <taxon>Bacteria</taxon>
        <taxon>Pseudomonadati</taxon>
        <taxon>Pseudomonadota</taxon>
        <taxon>Gammaproteobacteria</taxon>
        <taxon>Pseudomonadales</taxon>
        <taxon>Pseudomonadaceae</taxon>
        <taxon>Pseudomonas</taxon>
    </lineage>
</organism>
<proteinExistence type="predicted"/>
<accession>A0A0W0HXW9</accession>